<dbReference type="OrthoDB" id="6364282at2759"/>
<keyword evidence="3" id="KW-1185">Reference proteome</keyword>
<feature type="signal peptide" evidence="1">
    <location>
        <begin position="1"/>
        <end position="16"/>
    </location>
</feature>
<accession>A0A8J2KXQ6</accession>
<reference evidence="2" key="1">
    <citation type="submission" date="2021-06" db="EMBL/GenBank/DDBJ databases">
        <authorList>
            <person name="Hodson N. C."/>
            <person name="Mongue J. A."/>
            <person name="Jaron S. K."/>
        </authorList>
    </citation>
    <scope>NUCLEOTIDE SEQUENCE</scope>
</reference>
<evidence type="ECO:0008006" key="4">
    <source>
        <dbReference type="Google" id="ProtNLM"/>
    </source>
</evidence>
<dbReference type="PANTHER" id="PTHR24299">
    <property type="entry name" value="CYTOCHROME P450 FAMILY 1"/>
    <property type="match status" value="1"/>
</dbReference>
<feature type="chain" id="PRO_5035195801" description="Cytochrome P450" evidence="1">
    <location>
        <begin position="17"/>
        <end position="68"/>
    </location>
</feature>
<organism evidence="2 3">
    <name type="scientific">Allacma fusca</name>
    <dbReference type="NCBI Taxonomy" id="39272"/>
    <lineage>
        <taxon>Eukaryota</taxon>
        <taxon>Metazoa</taxon>
        <taxon>Ecdysozoa</taxon>
        <taxon>Arthropoda</taxon>
        <taxon>Hexapoda</taxon>
        <taxon>Collembola</taxon>
        <taxon>Symphypleona</taxon>
        <taxon>Sminthuridae</taxon>
        <taxon>Allacma</taxon>
    </lineage>
</organism>
<evidence type="ECO:0000313" key="2">
    <source>
        <dbReference type="EMBL" id="CAG7822833.1"/>
    </source>
</evidence>
<dbReference type="EMBL" id="CAJVCH010527595">
    <property type="protein sequence ID" value="CAG7822833.1"/>
    <property type="molecule type" value="Genomic_DNA"/>
</dbReference>
<keyword evidence="1" id="KW-0732">Signal</keyword>
<dbReference type="Proteomes" id="UP000708208">
    <property type="component" value="Unassembled WGS sequence"/>
</dbReference>
<comment type="caution">
    <text evidence="2">The sequence shown here is derived from an EMBL/GenBank/DDBJ whole genome shotgun (WGS) entry which is preliminary data.</text>
</comment>
<dbReference type="AlphaFoldDB" id="A0A8J2KXQ6"/>
<evidence type="ECO:0000256" key="1">
    <source>
        <dbReference type="SAM" id="SignalP"/>
    </source>
</evidence>
<name>A0A8J2KXQ6_9HEXA</name>
<sequence>MITEILLLFLVSSIGWDYWKKRVSRFPPGPIGVPLLGHLPMLGKYPFKTLWNWKKIYGPIIGVWFGSY</sequence>
<evidence type="ECO:0000313" key="3">
    <source>
        <dbReference type="Proteomes" id="UP000708208"/>
    </source>
</evidence>
<gene>
    <name evidence="2" type="ORF">AFUS01_LOCUS33083</name>
</gene>
<proteinExistence type="predicted"/>
<feature type="non-terminal residue" evidence="2">
    <location>
        <position position="1"/>
    </location>
</feature>
<protein>
    <recommendedName>
        <fullName evidence="4">Cytochrome P450</fullName>
    </recommendedName>
</protein>